<evidence type="ECO:0000313" key="5">
    <source>
        <dbReference type="EMBL" id="VVE44871.1"/>
    </source>
</evidence>
<reference evidence="5 6" key="1">
    <citation type="submission" date="2019-08" db="EMBL/GenBank/DDBJ databases">
        <authorList>
            <person name="Peeters C."/>
        </authorList>
    </citation>
    <scope>NUCLEOTIDE SEQUENCE [LARGE SCALE GENOMIC DNA]</scope>
    <source>
        <strain evidence="5 6">LMG 30175</strain>
    </source>
</reference>
<dbReference type="InterPro" id="IPR050879">
    <property type="entry name" value="Acyltransferase_3"/>
</dbReference>
<feature type="transmembrane region" description="Helical" evidence="2">
    <location>
        <begin position="178"/>
        <end position="198"/>
    </location>
</feature>
<protein>
    <submittedName>
        <fullName evidence="5">O-acetyltransferase OatA</fullName>
        <ecNumber evidence="5">2.3.1.-</ecNumber>
    </submittedName>
</protein>
<dbReference type="SUPFAM" id="SSF52266">
    <property type="entry name" value="SGNH hydrolase"/>
    <property type="match status" value="1"/>
</dbReference>
<dbReference type="PANTHER" id="PTHR23028">
    <property type="entry name" value="ACETYLTRANSFERASE"/>
    <property type="match status" value="1"/>
</dbReference>
<evidence type="ECO:0000313" key="6">
    <source>
        <dbReference type="Proteomes" id="UP000414233"/>
    </source>
</evidence>
<dbReference type="AlphaFoldDB" id="A0A5E4Y7W2"/>
<dbReference type="Pfam" id="PF01757">
    <property type="entry name" value="Acyl_transf_3"/>
    <property type="match status" value="1"/>
</dbReference>
<dbReference type="Proteomes" id="UP000414233">
    <property type="component" value="Unassembled WGS sequence"/>
</dbReference>
<dbReference type="GO" id="GO:0016747">
    <property type="term" value="F:acyltransferase activity, transferring groups other than amino-acyl groups"/>
    <property type="evidence" value="ECO:0007669"/>
    <property type="project" value="InterPro"/>
</dbReference>
<gene>
    <name evidence="5" type="primary">oatA_3</name>
    <name evidence="5" type="ORF">PTE30175_04250</name>
</gene>
<dbReference type="GO" id="GO:0009103">
    <property type="term" value="P:lipopolysaccharide biosynthetic process"/>
    <property type="evidence" value="ECO:0007669"/>
    <property type="project" value="TreeGrafter"/>
</dbReference>
<feature type="transmembrane region" description="Helical" evidence="2">
    <location>
        <begin position="210"/>
        <end position="227"/>
    </location>
</feature>
<keyword evidence="5" id="KW-0808">Transferase</keyword>
<keyword evidence="2" id="KW-0812">Transmembrane</keyword>
<accession>A0A5E4Y7W2</accession>
<dbReference type="InterPro" id="IPR002656">
    <property type="entry name" value="Acyl_transf_3_dom"/>
</dbReference>
<keyword evidence="5" id="KW-0012">Acyltransferase</keyword>
<feature type="domain" description="Acyltransferase 3" evidence="3">
    <location>
        <begin position="11"/>
        <end position="346"/>
    </location>
</feature>
<evidence type="ECO:0000259" key="4">
    <source>
        <dbReference type="Pfam" id="PF19040"/>
    </source>
</evidence>
<evidence type="ECO:0000256" key="1">
    <source>
        <dbReference type="SAM" id="MobiDB-lite"/>
    </source>
</evidence>
<dbReference type="PANTHER" id="PTHR23028:SF53">
    <property type="entry name" value="ACYL_TRANSF_3 DOMAIN-CONTAINING PROTEIN"/>
    <property type="match status" value="1"/>
</dbReference>
<dbReference type="RefSeq" id="WP_150699040.1">
    <property type="nucleotide sequence ID" value="NZ_CABPRZ010000022.1"/>
</dbReference>
<dbReference type="InterPro" id="IPR043968">
    <property type="entry name" value="SGNH"/>
</dbReference>
<feature type="compositionally biased region" description="Polar residues" evidence="1">
    <location>
        <begin position="642"/>
        <end position="663"/>
    </location>
</feature>
<feature type="transmembrane region" description="Helical" evidence="2">
    <location>
        <begin position="234"/>
        <end position="253"/>
    </location>
</feature>
<dbReference type="EC" id="2.3.1.-" evidence="5"/>
<feature type="transmembrane region" description="Helical" evidence="2">
    <location>
        <begin position="330"/>
        <end position="350"/>
    </location>
</feature>
<feature type="transmembrane region" description="Helical" evidence="2">
    <location>
        <begin position="289"/>
        <end position="310"/>
    </location>
</feature>
<dbReference type="OrthoDB" id="9814807at2"/>
<organism evidence="5 6">
    <name type="scientific">Pandoraea terrae</name>
    <dbReference type="NCBI Taxonomy" id="1537710"/>
    <lineage>
        <taxon>Bacteria</taxon>
        <taxon>Pseudomonadati</taxon>
        <taxon>Pseudomonadota</taxon>
        <taxon>Betaproteobacteria</taxon>
        <taxon>Burkholderiales</taxon>
        <taxon>Burkholderiaceae</taxon>
        <taxon>Pandoraea</taxon>
    </lineage>
</organism>
<feature type="domain" description="SGNH" evidence="4">
    <location>
        <begin position="409"/>
        <end position="624"/>
    </location>
</feature>
<keyword evidence="6" id="KW-1185">Reference proteome</keyword>
<proteinExistence type="predicted"/>
<feature type="transmembrane region" description="Helical" evidence="2">
    <location>
        <begin position="259"/>
        <end position="277"/>
    </location>
</feature>
<keyword evidence="2" id="KW-1133">Transmembrane helix</keyword>
<feature type="transmembrane region" description="Helical" evidence="2">
    <location>
        <begin position="148"/>
        <end position="166"/>
    </location>
</feature>
<keyword evidence="2" id="KW-0472">Membrane</keyword>
<feature type="transmembrane region" description="Helical" evidence="2">
    <location>
        <begin position="37"/>
        <end position="57"/>
    </location>
</feature>
<name>A0A5E4Y7W2_9BURK</name>
<dbReference type="GO" id="GO:0016020">
    <property type="term" value="C:membrane"/>
    <property type="evidence" value="ECO:0007669"/>
    <property type="project" value="TreeGrafter"/>
</dbReference>
<dbReference type="Pfam" id="PF19040">
    <property type="entry name" value="SGNH"/>
    <property type="match status" value="1"/>
</dbReference>
<evidence type="ECO:0000259" key="3">
    <source>
        <dbReference type="Pfam" id="PF01757"/>
    </source>
</evidence>
<feature type="transmembrane region" description="Helical" evidence="2">
    <location>
        <begin position="78"/>
        <end position="97"/>
    </location>
</feature>
<dbReference type="EMBL" id="CABPRZ010000022">
    <property type="protein sequence ID" value="VVE44871.1"/>
    <property type="molecule type" value="Genomic_DNA"/>
</dbReference>
<evidence type="ECO:0000256" key="2">
    <source>
        <dbReference type="SAM" id="Phobius"/>
    </source>
</evidence>
<sequence length="663" mass="73387">MPTPSANPYRADIDGLRAIAVLSVILFHVNYRIVPGGFIGVDIFFVISGYLITKIIASEMRSHRFSFKAFYVRRIRRILPVFLLVVAVTLVVGRILLLPEDYLSLLASIRSALLFAANIHFARERNYFDLASDETPLLHVWSLSVEEQFYFVWPVLLLGLFALASSRLVKRKLFARNGMLIAIALMIAIGFTISEWMVRRPGSTSGYYSLFSRFGELLVGAMAAFLPMAVERNIAGCLATPGLVGVAVGLFVIDRNARFPGLLALLPSVSTALILYAGRYPEGTRTLVARLLALPALVSVGLLSYSLYLWHWPVLTFMRYVYGQYSLPVGWNITAIAVMLLLSLLSYELLEKRFKRRKMTFPRAAIGHYATPAALLLTACLVDARISAPAPADPMLASYGANVCHGTLTGHCVRGDTKVAPTVLMIGDSHAAALNAFVDVVGRQEGRSARVVTASSCSPVFDFNALALPDFAQKPCAELTKFVKREYLSYDAILIASYWAFQLGMTDLPTDRNYLEKFGNTLRTLAKARPVYVISDVPRLPVSPFRLARFDRIHFDVDRPFSRKTQQANDRIRKVVESVPNAHWIDLAPELRQFTHGGLFQGKPAYFDEQHLNIYGSTTLGELLTRLGKRLLPAEITAERGSATTQPSPHSVSGTAFSNTPGV</sequence>
<feature type="region of interest" description="Disordered" evidence="1">
    <location>
        <begin position="639"/>
        <end position="663"/>
    </location>
</feature>